<proteinExistence type="inferred from homology"/>
<evidence type="ECO:0008006" key="12">
    <source>
        <dbReference type="Google" id="ProtNLM"/>
    </source>
</evidence>
<dbReference type="Pfam" id="PF26138">
    <property type="entry name" value="DUF8040"/>
    <property type="match status" value="1"/>
</dbReference>
<dbReference type="InterPro" id="IPR027806">
    <property type="entry name" value="HARBI1_dom"/>
</dbReference>
<dbReference type="AlphaFoldDB" id="A0ABD3JQW4"/>
<sequence length="405" mass="46564">MEDGSNSICSEEVEQVQQCLDEDDLSILLAWLCTVALDASVHTREPIRDSKLLGSEWIREIIYGHSDRIYEAFRMERHVFLNLCDLMRVRGWLKDSRYIRIDEQIGIFLSLLCHGSSNRNLCERFQHSGETISKYFSKVLKAIIKLSKEIIKPPSFDVIPEEILMDPSHKRYFKDCIGALDGTHVNAIIPVSQQVRFRGRRGTTTQNVLCVCSFDMKFTFVYAGWEGSANDCRVLSAALKTPQLQFPRPPPGKYYVADFGYAALPGFLTPFRKERYHLNEYRGSGRRPRTAKELFNYKHSSLINVIERSFGALKNRFTILRHMPPFTIRKQALVVIACCALHNYIHDQDRMDRNFSMYGDPEYPFGPTGGEVVDDTSDEQSSGMNGLRIRIANKMARDHNMHEIC</sequence>
<keyword evidence="11" id="KW-1185">Reference proteome</keyword>
<organism evidence="10 11">
    <name type="scientific">Eucalyptus globulus</name>
    <name type="common">Tasmanian blue gum</name>
    <dbReference type="NCBI Taxonomy" id="34317"/>
    <lineage>
        <taxon>Eukaryota</taxon>
        <taxon>Viridiplantae</taxon>
        <taxon>Streptophyta</taxon>
        <taxon>Embryophyta</taxon>
        <taxon>Tracheophyta</taxon>
        <taxon>Spermatophyta</taxon>
        <taxon>Magnoliopsida</taxon>
        <taxon>eudicotyledons</taxon>
        <taxon>Gunneridae</taxon>
        <taxon>Pentapetalae</taxon>
        <taxon>rosids</taxon>
        <taxon>malvids</taxon>
        <taxon>Myrtales</taxon>
        <taxon>Myrtaceae</taxon>
        <taxon>Myrtoideae</taxon>
        <taxon>Eucalypteae</taxon>
        <taxon>Eucalyptus</taxon>
    </lineage>
</organism>
<evidence type="ECO:0000256" key="3">
    <source>
        <dbReference type="ARBA" id="ARBA00006958"/>
    </source>
</evidence>
<evidence type="ECO:0000259" key="9">
    <source>
        <dbReference type="Pfam" id="PF26138"/>
    </source>
</evidence>
<evidence type="ECO:0000256" key="4">
    <source>
        <dbReference type="ARBA" id="ARBA00022722"/>
    </source>
</evidence>
<dbReference type="InterPro" id="IPR045249">
    <property type="entry name" value="HARBI1-like"/>
</dbReference>
<comment type="cofactor">
    <cofactor evidence="1">
        <name>a divalent metal cation</name>
        <dbReference type="ChEBI" id="CHEBI:60240"/>
    </cofactor>
</comment>
<evidence type="ECO:0000313" key="11">
    <source>
        <dbReference type="Proteomes" id="UP001634007"/>
    </source>
</evidence>
<dbReference type="Proteomes" id="UP001634007">
    <property type="component" value="Unassembled WGS sequence"/>
</dbReference>
<comment type="subcellular location">
    <subcellularLocation>
        <location evidence="2">Nucleus</location>
    </subcellularLocation>
</comment>
<dbReference type="GO" id="GO:0004518">
    <property type="term" value="F:nuclease activity"/>
    <property type="evidence" value="ECO:0007669"/>
    <property type="project" value="UniProtKB-KW"/>
</dbReference>
<keyword evidence="5" id="KW-0479">Metal-binding</keyword>
<dbReference type="PANTHER" id="PTHR22930:SF221">
    <property type="entry name" value="NUCLEASE HARBI1"/>
    <property type="match status" value="1"/>
</dbReference>
<dbReference type="GO" id="GO:0046872">
    <property type="term" value="F:metal ion binding"/>
    <property type="evidence" value="ECO:0007669"/>
    <property type="project" value="UniProtKB-KW"/>
</dbReference>
<evidence type="ECO:0000256" key="5">
    <source>
        <dbReference type="ARBA" id="ARBA00022723"/>
    </source>
</evidence>
<dbReference type="GO" id="GO:0005634">
    <property type="term" value="C:nucleus"/>
    <property type="evidence" value="ECO:0007669"/>
    <property type="project" value="UniProtKB-SubCell"/>
</dbReference>
<protein>
    <recommendedName>
        <fullName evidence="12">DDE Tnp4 domain-containing protein</fullName>
    </recommendedName>
</protein>
<evidence type="ECO:0000259" key="8">
    <source>
        <dbReference type="Pfam" id="PF13359"/>
    </source>
</evidence>
<dbReference type="PANTHER" id="PTHR22930">
    <property type="match status" value="1"/>
</dbReference>
<dbReference type="EMBL" id="JBJKBG010000008">
    <property type="protein sequence ID" value="KAL3729027.1"/>
    <property type="molecule type" value="Genomic_DNA"/>
</dbReference>
<evidence type="ECO:0000256" key="2">
    <source>
        <dbReference type="ARBA" id="ARBA00004123"/>
    </source>
</evidence>
<keyword evidence="7" id="KW-0539">Nucleus</keyword>
<keyword evidence="6" id="KW-0378">Hydrolase</keyword>
<keyword evidence="4" id="KW-0540">Nuclease</keyword>
<comment type="caution">
    <text evidence="10">The sequence shown here is derived from an EMBL/GenBank/DDBJ whole genome shotgun (WGS) entry which is preliminary data.</text>
</comment>
<evidence type="ECO:0000313" key="10">
    <source>
        <dbReference type="EMBL" id="KAL3729027.1"/>
    </source>
</evidence>
<evidence type="ECO:0000256" key="1">
    <source>
        <dbReference type="ARBA" id="ARBA00001968"/>
    </source>
</evidence>
<feature type="domain" description="DDE Tnp4" evidence="8">
    <location>
        <begin position="180"/>
        <end position="343"/>
    </location>
</feature>
<evidence type="ECO:0000256" key="6">
    <source>
        <dbReference type="ARBA" id="ARBA00022801"/>
    </source>
</evidence>
<dbReference type="InterPro" id="IPR058353">
    <property type="entry name" value="DUF8040"/>
</dbReference>
<name>A0ABD3JQW4_EUCGL</name>
<dbReference type="Pfam" id="PF13359">
    <property type="entry name" value="DDE_Tnp_4"/>
    <property type="match status" value="1"/>
</dbReference>
<feature type="domain" description="DUF8040" evidence="9">
    <location>
        <begin position="50"/>
        <end position="145"/>
    </location>
</feature>
<evidence type="ECO:0000256" key="7">
    <source>
        <dbReference type="ARBA" id="ARBA00023242"/>
    </source>
</evidence>
<dbReference type="GO" id="GO:0016787">
    <property type="term" value="F:hydrolase activity"/>
    <property type="evidence" value="ECO:0007669"/>
    <property type="project" value="UniProtKB-KW"/>
</dbReference>
<gene>
    <name evidence="10" type="ORF">ACJRO7_033599</name>
</gene>
<reference evidence="10 11" key="1">
    <citation type="submission" date="2024-11" db="EMBL/GenBank/DDBJ databases">
        <title>Chromosome-level genome assembly of Eucalyptus globulus Labill. provides insights into its genome evolution.</title>
        <authorList>
            <person name="Li X."/>
        </authorList>
    </citation>
    <scope>NUCLEOTIDE SEQUENCE [LARGE SCALE GENOMIC DNA]</scope>
    <source>
        <strain evidence="10">CL2024</strain>
        <tissue evidence="10">Fresh tender leaves</tissue>
    </source>
</reference>
<accession>A0ABD3JQW4</accession>
<comment type="similarity">
    <text evidence="3">Belongs to the HARBI1 family.</text>
</comment>